<comment type="caution">
    <text evidence="1">The sequence shown here is derived from an EMBL/GenBank/DDBJ whole genome shotgun (WGS) entry which is preliminary data.</text>
</comment>
<proteinExistence type="predicted"/>
<organism evidence="1 2">
    <name type="scientific">Nocardia carnea</name>
    <dbReference type="NCBI Taxonomy" id="37328"/>
    <lineage>
        <taxon>Bacteria</taxon>
        <taxon>Bacillati</taxon>
        <taxon>Actinomycetota</taxon>
        <taxon>Actinomycetes</taxon>
        <taxon>Mycobacteriales</taxon>
        <taxon>Nocardiaceae</taxon>
        <taxon>Nocardia</taxon>
    </lineage>
</organism>
<protein>
    <submittedName>
        <fullName evidence="1">Uncharacterized protein</fullName>
    </submittedName>
</protein>
<gene>
    <name evidence="1" type="ORF">ACH4WX_33275</name>
</gene>
<keyword evidence="2" id="KW-1185">Reference proteome</keyword>
<dbReference type="RefSeq" id="WP_033247757.1">
    <property type="nucleotide sequence ID" value="NZ_JBIRUQ010000027.1"/>
</dbReference>
<name>A0ABW7TX32_9NOCA</name>
<evidence type="ECO:0000313" key="2">
    <source>
        <dbReference type="Proteomes" id="UP001611263"/>
    </source>
</evidence>
<sequence>MDGIDIGVLRAAFRSTVGDNADPVTFAAAAIAQRAWRNSEVEFAHAGNGLDRISDGEMFAASVVMFRIVHDHLCEPRTEWSALELEVIRPDRTIAGRAVADLLGALYEPWTLTVDSVFKTCSQFETQRGRDYMIAMNAAMASVSGVRDTNWGMPRWPEVVEAFFDDLDSIPPVNPEDLRTGLLTALGAEVLQWCIDRGIGFTRPLRFPRIVGGRGYQVPAGTG</sequence>
<accession>A0ABW7TX32</accession>
<dbReference type="Proteomes" id="UP001611263">
    <property type="component" value="Unassembled WGS sequence"/>
</dbReference>
<evidence type="ECO:0000313" key="1">
    <source>
        <dbReference type="EMBL" id="MFI1465601.1"/>
    </source>
</evidence>
<reference evidence="1 2" key="1">
    <citation type="submission" date="2024-10" db="EMBL/GenBank/DDBJ databases">
        <title>The Natural Products Discovery Center: Release of the First 8490 Sequenced Strains for Exploring Actinobacteria Biosynthetic Diversity.</title>
        <authorList>
            <person name="Kalkreuter E."/>
            <person name="Kautsar S.A."/>
            <person name="Yang D."/>
            <person name="Bader C.D."/>
            <person name="Teijaro C.N."/>
            <person name="Fluegel L."/>
            <person name="Davis C.M."/>
            <person name="Simpson J.R."/>
            <person name="Lauterbach L."/>
            <person name="Steele A.D."/>
            <person name="Gui C."/>
            <person name="Meng S."/>
            <person name="Li G."/>
            <person name="Viehrig K."/>
            <person name="Ye F."/>
            <person name="Su P."/>
            <person name="Kiefer A.F."/>
            <person name="Nichols A."/>
            <person name="Cepeda A.J."/>
            <person name="Yan W."/>
            <person name="Fan B."/>
            <person name="Jiang Y."/>
            <person name="Adhikari A."/>
            <person name="Zheng C.-J."/>
            <person name="Schuster L."/>
            <person name="Cowan T.M."/>
            <person name="Smanski M.J."/>
            <person name="Chevrette M.G."/>
            <person name="De Carvalho L.P.S."/>
            <person name="Shen B."/>
        </authorList>
    </citation>
    <scope>NUCLEOTIDE SEQUENCE [LARGE SCALE GENOMIC DNA]</scope>
    <source>
        <strain evidence="1 2">NPDC020568</strain>
    </source>
</reference>
<dbReference type="EMBL" id="JBIRUQ010000027">
    <property type="protein sequence ID" value="MFI1465601.1"/>
    <property type="molecule type" value="Genomic_DNA"/>
</dbReference>